<keyword evidence="4" id="KW-1185">Reference proteome</keyword>
<dbReference type="Pfam" id="PF13439">
    <property type="entry name" value="Glyco_transf_4"/>
    <property type="match status" value="1"/>
</dbReference>
<dbReference type="EMBL" id="JAEHJZ010000001">
    <property type="protein sequence ID" value="MBJ7879160.1"/>
    <property type="molecule type" value="Genomic_DNA"/>
</dbReference>
<evidence type="ECO:0000313" key="4">
    <source>
        <dbReference type="Proteomes" id="UP000662373"/>
    </source>
</evidence>
<feature type="domain" description="Glycosyltransferase subfamily 4-like N-terminal" evidence="2">
    <location>
        <begin position="20"/>
        <end position="129"/>
    </location>
</feature>
<dbReference type="SUPFAM" id="SSF53756">
    <property type="entry name" value="UDP-Glycosyltransferase/glycogen phosphorylase"/>
    <property type="match status" value="1"/>
</dbReference>
<accession>A0A934KTG3</accession>
<dbReference type="GO" id="GO:0016757">
    <property type="term" value="F:glycosyltransferase activity"/>
    <property type="evidence" value="ECO:0007669"/>
    <property type="project" value="InterPro"/>
</dbReference>
<dbReference type="PANTHER" id="PTHR45947:SF3">
    <property type="entry name" value="SULFOQUINOVOSYL TRANSFERASE SQD2"/>
    <property type="match status" value="1"/>
</dbReference>
<dbReference type="PANTHER" id="PTHR45947">
    <property type="entry name" value="SULFOQUINOVOSYL TRANSFERASE SQD2"/>
    <property type="match status" value="1"/>
</dbReference>
<feature type="domain" description="Glycosyl transferase family 1" evidence="1">
    <location>
        <begin position="253"/>
        <end position="410"/>
    </location>
</feature>
<dbReference type="Gene3D" id="3.40.50.2000">
    <property type="entry name" value="Glycogen Phosphorylase B"/>
    <property type="match status" value="2"/>
</dbReference>
<dbReference type="AlphaFoldDB" id="A0A934KTG3"/>
<evidence type="ECO:0000259" key="1">
    <source>
        <dbReference type="Pfam" id="PF00534"/>
    </source>
</evidence>
<sequence>MKQQAILFVLESFLPDHRAGTEIYVLNLCRYFKNKGWRVGVLIATINQQKDYSYEGIPVYTFPIPEKPNSRELNGLMPPRGIEDFIDRVEELKPDVVHFHSFGRAINGLHLKRTKELGYITAFTPHLANLFCIKGNMRLFEQTNCDGRVIPSRCMSCLLHSKGYNYTVSKALGSGLSVAIKMKFLQKAMVPSWHQAKHRSEELQRISTYADVIFAIAPWVQNAFRANGITDSILIPQGISPVFFEDLNHQQSLNPSGINFIFIGRMHPVKGFHFLKQAWENLKTKTHKLHIITNPSRDENDYFKTYKTWADQDSSIIWNEGFSQSQVASYLDAMDVLILPSISEVAPLVMLEAATRRIPVIASDFVAMKDMIDPNVNGLLFKNGDWQDLLLQLNKISDKPELISKLGENIQMPATMTHVAALIEHEILKRVST</sequence>
<evidence type="ECO:0000313" key="3">
    <source>
        <dbReference type="EMBL" id="MBJ7879160.1"/>
    </source>
</evidence>
<dbReference type="InterPro" id="IPR050194">
    <property type="entry name" value="Glycosyltransferase_grp1"/>
</dbReference>
<protein>
    <submittedName>
        <fullName evidence="3">Glycosyltransferase family 4 protein</fullName>
    </submittedName>
</protein>
<dbReference type="RefSeq" id="WP_199596607.1">
    <property type="nucleotide sequence ID" value="NZ_JAEHJZ010000001.1"/>
</dbReference>
<dbReference type="CDD" id="cd03801">
    <property type="entry name" value="GT4_PimA-like"/>
    <property type="match status" value="1"/>
</dbReference>
<dbReference type="InterPro" id="IPR001296">
    <property type="entry name" value="Glyco_trans_1"/>
</dbReference>
<reference evidence="3 4" key="1">
    <citation type="submission" date="2020-09" db="EMBL/GenBank/DDBJ databases">
        <title>Draft genome of Gelidibacter salicanalis PAMC21136.</title>
        <authorList>
            <person name="Park H."/>
        </authorList>
    </citation>
    <scope>NUCLEOTIDE SEQUENCE [LARGE SCALE GENOMIC DNA]</scope>
    <source>
        <strain evidence="3 4">PAMC21136</strain>
    </source>
</reference>
<dbReference type="Proteomes" id="UP000662373">
    <property type="component" value="Unassembled WGS sequence"/>
</dbReference>
<dbReference type="InterPro" id="IPR028098">
    <property type="entry name" value="Glyco_trans_4-like_N"/>
</dbReference>
<name>A0A934KTG3_9FLAO</name>
<organism evidence="3 4">
    <name type="scientific">Gelidibacter salicanalis</name>
    <dbReference type="NCBI Taxonomy" id="291193"/>
    <lineage>
        <taxon>Bacteria</taxon>
        <taxon>Pseudomonadati</taxon>
        <taxon>Bacteroidota</taxon>
        <taxon>Flavobacteriia</taxon>
        <taxon>Flavobacteriales</taxon>
        <taxon>Flavobacteriaceae</taxon>
        <taxon>Gelidibacter</taxon>
    </lineage>
</organism>
<comment type="caution">
    <text evidence="3">The sequence shown here is derived from an EMBL/GenBank/DDBJ whole genome shotgun (WGS) entry which is preliminary data.</text>
</comment>
<dbReference type="Pfam" id="PF00534">
    <property type="entry name" value="Glycos_transf_1"/>
    <property type="match status" value="1"/>
</dbReference>
<proteinExistence type="predicted"/>
<evidence type="ECO:0000259" key="2">
    <source>
        <dbReference type="Pfam" id="PF13439"/>
    </source>
</evidence>
<gene>
    <name evidence="3" type="ORF">JEM65_00615</name>
</gene>